<comment type="caution">
    <text evidence="2">The sequence shown here is derived from an EMBL/GenBank/DDBJ whole genome shotgun (WGS) entry which is preliminary data.</text>
</comment>
<proteinExistence type="predicted"/>
<feature type="compositionally biased region" description="Basic and acidic residues" evidence="1">
    <location>
        <begin position="165"/>
        <end position="178"/>
    </location>
</feature>
<keyword evidence="3" id="KW-1185">Reference proteome</keyword>
<sequence>PLEVLFLWQRGYKPTDPAASTRRARSCFSPRAKLTFAEHSPNTPHTCEDKDQLGALWGAMRKTTCPSYSLSWWCSSLTPVSVGLTKEQGRGVEKHLCRDRELRLKRTLQPSSGQEALTDTRRSLTDTRRSLTDTRRSLTDTRRSLTHTRRSLTDTRRSLTHTRRSLTDTRRSLTDTRRSLTHTHRSLTVTNRSLTHTVMAVLTAQAHILTEAHQTTQLWFSRKASSYLYLNK</sequence>
<dbReference type="AlphaFoldDB" id="A0A9D3M5E3"/>
<reference evidence="2" key="1">
    <citation type="submission" date="2021-01" db="EMBL/GenBank/DDBJ databases">
        <title>A chromosome-scale assembly of European eel, Anguilla anguilla.</title>
        <authorList>
            <person name="Henkel C."/>
            <person name="Jong-Raadsen S.A."/>
            <person name="Dufour S."/>
            <person name="Weltzien F.-A."/>
            <person name="Palstra A.P."/>
            <person name="Pelster B."/>
            <person name="Spaink H.P."/>
            <person name="Van Den Thillart G.E."/>
            <person name="Jansen H."/>
            <person name="Zahm M."/>
            <person name="Klopp C."/>
            <person name="Cedric C."/>
            <person name="Louis A."/>
            <person name="Berthelot C."/>
            <person name="Parey E."/>
            <person name="Roest Crollius H."/>
            <person name="Montfort J."/>
            <person name="Robinson-Rechavi M."/>
            <person name="Bucao C."/>
            <person name="Bouchez O."/>
            <person name="Gislard M."/>
            <person name="Lluch J."/>
            <person name="Milhes M."/>
            <person name="Lampietro C."/>
            <person name="Lopez Roques C."/>
            <person name="Donnadieu C."/>
            <person name="Braasch I."/>
            <person name="Desvignes T."/>
            <person name="Postlethwait J."/>
            <person name="Bobe J."/>
            <person name="Guiguen Y."/>
            <person name="Dirks R."/>
        </authorList>
    </citation>
    <scope>NUCLEOTIDE SEQUENCE</scope>
    <source>
        <strain evidence="2">Tag_6206</strain>
        <tissue evidence="2">Liver</tissue>
    </source>
</reference>
<gene>
    <name evidence="2" type="ORF">ANANG_G00200630</name>
</gene>
<dbReference type="Proteomes" id="UP001044222">
    <property type="component" value="Chromosome 11"/>
</dbReference>
<organism evidence="2 3">
    <name type="scientific">Anguilla anguilla</name>
    <name type="common">European freshwater eel</name>
    <name type="synonym">Muraena anguilla</name>
    <dbReference type="NCBI Taxonomy" id="7936"/>
    <lineage>
        <taxon>Eukaryota</taxon>
        <taxon>Metazoa</taxon>
        <taxon>Chordata</taxon>
        <taxon>Craniata</taxon>
        <taxon>Vertebrata</taxon>
        <taxon>Euteleostomi</taxon>
        <taxon>Actinopterygii</taxon>
        <taxon>Neopterygii</taxon>
        <taxon>Teleostei</taxon>
        <taxon>Anguilliformes</taxon>
        <taxon>Anguillidae</taxon>
        <taxon>Anguilla</taxon>
    </lineage>
</organism>
<dbReference type="EMBL" id="JAFIRN010000011">
    <property type="protein sequence ID" value="KAG5839033.1"/>
    <property type="molecule type" value="Genomic_DNA"/>
</dbReference>
<evidence type="ECO:0000256" key="1">
    <source>
        <dbReference type="SAM" id="MobiDB-lite"/>
    </source>
</evidence>
<accession>A0A9D3M5E3</accession>
<feature type="region of interest" description="Disordered" evidence="1">
    <location>
        <begin position="108"/>
        <end position="178"/>
    </location>
</feature>
<feature type="non-terminal residue" evidence="2">
    <location>
        <position position="232"/>
    </location>
</feature>
<name>A0A9D3M5E3_ANGAN</name>
<feature type="compositionally biased region" description="Basic and acidic residues" evidence="1">
    <location>
        <begin position="118"/>
        <end position="143"/>
    </location>
</feature>
<evidence type="ECO:0000313" key="2">
    <source>
        <dbReference type="EMBL" id="KAG5839033.1"/>
    </source>
</evidence>
<protein>
    <submittedName>
        <fullName evidence="2">Uncharacterized protein</fullName>
    </submittedName>
</protein>
<evidence type="ECO:0000313" key="3">
    <source>
        <dbReference type="Proteomes" id="UP001044222"/>
    </source>
</evidence>